<organism evidence="2 3">
    <name type="scientific">Aspergillus carbonarius (strain ITEM 5010)</name>
    <dbReference type="NCBI Taxonomy" id="602072"/>
    <lineage>
        <taxon>Eukaryota</taxon>
        <taxon>Fungi</taxon>
        <taxon>Dikarya</taxon>
        <taxon>Ascomycota</taxon>
        <taxon>Pezizomycotina</taxon>
        <taxon>Eurotiomycetes</taxon>
        <taxon>Eurotiomycetidae</taxon>
        <taxon>Eurotiales</taxon>
        <taxon>Aspergillaceae</taxon>
        <taxon>Aspergillus</taxon>
        <taxon>Aspergillus subgen. Circumdati</taxon>
    </lineage>
</organism>
<dbReference type="VEuPathDB" id="FungiDB:ASPCADRAFT_179041"/>
<keyword evidence="3" id="KW-1185">Reference proteome</keyword>
<dbReference type="Proteomes" id="UP000188318">
    <property type="component" value="Unassembled WGS sequence"/>
</dbReference>
<dbReference type="AlphaFoldDB" id="A0A1R3R7K7"/>
<dbReference type="EMBL" id="KV907521">
    <property type="protein sequence ID" value="OOF90450.1"/>
    <property type="molecule type" value="Genomic_DNA"/>
</dbReference>
<evidence type="ECO:0000313" key="2">
    <source>
        <dbReference type="EMBL" id="OOF90450.1"/>
    </source>
</evidence>
<dbReference type="STRING" id="602072.A0A1R3R7K7"/>
<gene>
    <name evidence="2" type="ORF">ASPCADRAFT_179041</name>
</gene>
<dbReference type="OMA" id="YHEIQHA"/>
<feature type="compositionally biased region" description="Pro residues" evidence="1">
    <location>
        <begin position="232"/>
        <end position="243"/>
    </location>
</feature>
<feature type="region of interest" description="Disordered" evidence="1">
    <location>
        <begin position="390"/>
        <end position="410"/>
    </location>
</feature>
<feature type="region of interest" description="Disordered" evidence="1">
    <location>
        <begin position="231"/>
        <end position="375"/>
    </location>
</feature>
<dbReference type="OrthoDB" id="4506156at2759"/>
<protein>
    <recommendedName>
        <fullName evidence="4">Fungal N-terminal domain-containing protein</fullName>
    </recommendedName>
</protein>
<name>A0A1R3R7K7_ASPC5</name>
<evidence type="ECO:0000313" key="3">
    <source>
        <dbReference type="Proteomes" id="UP000188318"/>
    </source>
</evidence>
<evidence type="ECO:0008006" key="4">
    <source>
        <dbReference type="Google" id="ProtNLM"/>
    </source>
</evidence>
<feature type="compositionally biased region" description="Polar residues" evidence="1">
    <location>
        <begin position="336"/>
        <end position="361"/>
    </location>
</feature>
<sequence length="410" mass="45686">MIDPLSVAGLAYPIAKDLVGLALKLRQASHKIRHARASLEEMSDQTETVAETYEFFRETMAGAKKVKGMGRTFEKHGKLIQKVKSKSRRLASRIRAITDLFSPLLETNHIDRVQRWVAQFRWYRKEKKVIAPLLMEMKILEGSMDLIATLVVIKMLQHSDHRTNSEWDSIQVQIKRLRRSMDIGFKKLQDEQRVQSEMLNQGLATGTVNQHLSPNDFAEGVLRMLKKEIPKIEPPPRQPPDSPLIPDSNPSSGSSAPHQKAPSTPPSSPHRTSQRQNPHPVTLPQLTSVAGDESEQEETPKEDQQQPGPYVPTALFGPPEPGPRPRAGRSSPTHLAPSSSGSNEQAESRNTPYSKSHSGQRSGKLYSAGSRRSGSQISIYGIDGEVTHTHLTGAAGLRPRWQRRKGESSR</sequence>
<proteinExistence type="predicted"/>
<feature type="compositionally biased region" description="Polar residues" evidence="1">
    <location>
        <begin position="248"/>
        <end position="257"/>
    </location>
</feature>
<evidence type="ECO:0000256" key="1">
    <source>
        <dbReference type="SAM" id="MobiDB-lite"/>
    </source>
</evidence>
<accession>A0A1R3R7K7</accession>
<reference evidence="3" key="1">
    <citation type="journal article" date="2017" name="Genome Biol.">
        <title>Comparative genomics reveals high biological diversity and specific adaptations in the industrially and medically important fungal genus Aspergillus.</title>
        <authorList>
            <person name="de Vries R.P."/>
            <person name="Riley R."/>
            <person name="Wiebenga A."/>
            <person name="Aguilar-Osorio G."/>
            <person name="Amillis S."/>
            <person name="Uchima C.A."/>
            <person name="Anderluh G."/>
            <person name="Asadollahi M."/>
            <person name="Askin M."/>
            <person name="Barry K."/>
            <person name="Battaglia E."/>
            <person name="Bayram O."/>
            <person name="Benocci T."/>
            <person name="Braus-Stromeyer S.A."/>
            <person name="Caldana C."/>
            <person name="Canovas D."/>
            <person name="Cerqueira G.C."/>
            <person name="Chen F."/>
            <person name="Chen W."/>
            <person name="Choi C."/>
            <person name="Clum A."/>
            <person name="Dos Santos R.A."/>
            <person name="Damasio A.R."/>
            <person name="Diallinas G."/>
            <person name="Emri T."/>
            <person name="Fekete E."/>
            <person name="Flipphi M."/>
            <person name="Freyberg S."/>
            <person name="Gallo A."/>
            <person name="Gournas C."/>
            <person name="Habgood R."/>
            <person name="Hainaut M."/>
            <person name="Harispe M.L."/>
            <person name="Henrissat B."/>
            <person name="Hilden K.S."/>
            <person name="Hope R."/>
            <person name="Hossain A."/>
            <person name="Karabika E."/>
            <person name="Karaffa L."/>
            <person name="Karanyi Z."/>
            <person name="Krasevec N."/>
            <person name="Kuo A."/>
            <person name="Kusch H."/>
            <person name="LaButti K."/>
            <person name="Lagendijk E.L."/>
            <person name="Lapidus A."/>
            <person name="Levasseur A."/>
            <person name="Lindquist E."/>
            <person name="Lipzen A."/>
            <person name="Logrieco A.F."/>
            <person name="MacCabe A."/>
            <person name="Maekelae M.R."/>
            <person name="Malavazi I."/>
            <person name="Melin P."/>
            <person name="Meyer V."/>
            <person name="Mielnichuk N."/>
            <person name="Miskei M."/>
            <person name="Molnar A.P."/>
            <person name="Mule G."/>
            <person name="Ngan C.Y."/>
            <person name="Orejas M."/>
            <person name="Orosz E."/>
            <person name="Ouedraogo J.P."/>
            <person name="Overkamp K.M."/>
            <person name="Park H.-S."/>
            <person name="Perrone G."/>
            <person name="Piumi F."/>
            <person name="Punt P.J."/>
            <person name="Ram A.F."/>
            <person name="Ramon A."/>
            <person name="Rauscher S."/>
            <person name="Record E."/>
            <person name="Riano-Pachon D.M."/>
            <person name="Robert V."/>
            <person name="Roehrig J."/>
            <person name="Ruller R."/>
            <person name="Salamov A."/>
            <person name="Salih N.S."/>
            <person name="Samson R.A."/>
            <person name="Sandor E."/>
            <person name="Sanguinetti M."/>
            <person name="Schuetze T."/>
            <person name="Sepcic K."/>
            <person name="Shelest E."/>
            <person name="Sherlock G."/>
            <person name="Sophianopoulou V."/>
            <person name="Squina F.M."/>
            <person name="Sun H."/>
            <person name="Susca A."/>
            <person name="Todd R.B."/>
            <person name="Tsang A."/>
            <person name="Unkles S.E."/>
            <person name="van de Wiele N."/>
            <person name="van Rossen-Uffink D."/>
            <person name="Oliveira J.V."/>
            <person name="Vesth T.C."/>
            <person name="Visser J."/>
            <person name="Yu J.-H."/>
            <person name="Zhou M."/>
            <person name="Andersen M.R."/>
            <person name="Archer D.B."/>
            <person name="Baker S.E."/>
            <person name="Benoit I."/>
            <person name="Brakhage A.A."/>
            <person name="Braus G.H."/>
            <person name="Fischer R."/>
            <person name="Frisvad J.C."/>
            <person name="Goldman G.H."/>
            <person name="Houbraken J."/>
            <person name="Oakley B."/>
            <person name="Pocsi I."/>
            <person name="Scazzocchio C."/>
            <person name="Seiboth B."/>
            <person name="vanKuyk P.A."/>
            <person name="Wortman J."/>
            <person name="Dyer P.S."/>
            <person name="Grigoriev I.V."/>
        </authorList>
    </citation>
    <scope>NUCLEOTIDE SEQUENCE [LARGE SCALE GENOMIC DNA]</scope>
    <source>
        <strain evidence="3">ITEM 5010</strain>
    </source>
</reference>